<dbReference type="Proteomes" id="UP000516305">
    <property type="component" value="Chromosome"/>
</dbReference>
<feature type="region of interest" description="Disordered" evidence="7">
    <location>
        <begin position="545"/>
        <end position="565"/>
    </location>
</feature>
<keyword evidence="10" id="KW-1185">Reference proteome</keyword>
<dbReference type="GO" id="GO:0005524">
    <property type="term" value="F:ATP binding"/>
    <property type="evidence" value="ECO:0007669"/>
    <property type="project" value="UniProtKB-KW"/>
</dbReference>
<dbReference type="PANTHER" id="PTHR42855">
    <property type="entry name" value="ABC TRANSPORTER ATP-BINDING SUBUNIT"/>
    <property type="match status" value="1"/>
</dbReference>
<dbReference type="GO" id="GO:0016887">
    <property type="term" value="F:ATP hydrolysis activity"/>
    <property type="evidence" value="ECO:0007669"/>
    <property type="project" value="InterPro"/>
</dbReference>
<evidence type="ECO:0000313" key="10">
    <source>
        <dbReference type="Proteomes" id="UP000516305"/>
    </source>
</evidence>
<name>A0A7H0VI53_9FLAO</name>
<dbReference type="AlphaFoldDB" id="A0A7H0VI53"/>
<dbReference type="KEGG" id="chyd:H4K34_06055"/>
<dbReference type="SUPFAM" id="SSF52540">
    <property type="entry name" value="P-loop containing nucleoside triphosphate hydrolases"/>
    <property type="match status" value="2"/>
</dbReference>
<comment type="similarity">
    <text evidence="4">Belongs to the ABC transporter superfamily. ABCF family. YbiT subfamily.</text>
</comment>
<evidence type="ECO:0000256" key="5">
    <source>
        <dbReference type="ARBA" id="ARBA00074044"/>
    </source>
</evidence>
<dbReference type="Gene3D" id="3.40.50.300">
    <property type="entry name" value="P-loop containing nucleotide triphosphate hydrolases"/>
    <property type="match status" value="2"/>
</dbReference>
<evidence type="ECO:0000256" key="7">
    <source>
        <dbReference type="SAM" id="MobiDB-lite"/>
    </source>
</evidence>
<evidence type="ECO:0000256" key="6">
    <source>
        <dbReference type="SAM" id="Coils"/>
    </source>
</evidence>
<protein>
    <recommendedName>
        <fullName evidence="5">Probable ATP-binding protein YbiT</fullName>
    </recommendedName>
</protein>
<feature type="coiled-coil region" evidence="6">
    <location>
        <begin position="567"/>
        <end position="648"/>
    </location>
</feature>
<dbReference type="Pfam" id="PF12848">
    <property type="entry name" value="ABC_tran_Xtn"/>
    <property type="match status" value="1"/>
</dbReference>
<dbReference type="InterPro" id="IPR032781">
    <property type="entry name" value="ABC_tran_Xtn"/>
</dbReference>
<keyword evidence="3 9" id="KW-0067">ATP-binding</keyword>
<keyword evidence="1" id="KW-0677">Repeat</keyword>
<gene>
    <name evidence="9" type="ORF">H4K34_06055</name>
</gene>
<dbReference type="EMBL" id="CP060139">
    <property type="protein sequence ID" value="QNR25401.1"/>
    <property type="molecule type" value="Genomic_DNA"/>
</dbReference>
<evidence type="ECO:0000256" key="2">
    <source>
        <dbReference type="ARBA" id="ARBA00022741"/>
    </source>
</evidence>
<dbReference type="Pfam" id="PF00005">
    <property type="entry name" value="ABC_tran"/>
    <property type="match status" value="2"/>
</dbReference>
<feature type="domain" description="ABC transporter" evidence="8">
    <location>
        <begin position="328"/>
        <end position="541"/>
    </location>
</feature>
<organism evidence="9 10">
    <name type="scientific">Croceimicrobium hydrocarbonivorans</name>
    <dbReference type="NCBI Taxonomy" id="2761580"/>
    <lineage>
        <taxon>Bacteria</taxon>
        <taxon>Pseudomonadati</taxon>
        <taxon>Bacteroidota</taxon>
        <taxon>Flavobacteriia</taxon>
        <taxon>Flavobacteriales</taxon>
        <taxon>Owenweeksiaceae</taxon>
        <taxon>Croceimicrobium</taxon>
    </lineage>
</organism>
<evidence type="ECO:0000256" key="3">
    <source>
        <dbReference type="ARBA" id="ARBA00022840"/>
    </source>
</evidence>
<dbReference type="InterPro" id="IPR017871">
    <property type="entry name" value="ABC_transporter-like_CS"/>
</dbReference>
<dbReference type="Gene3D" id="1.10.287.380">
    <property type="entry name" value="Valyl-tRNA synthetase, C-terminal domain"/>
    <property type="match status" value="1"/>
</dbReference>
<dbReference type="InterPro" id="IPR051309">
    <property type="entry name" value="ABCF_ATPase"/>
</dbReference>
<sequence length="654" mass="75164">MLGINKLILQLNDRMLFDEISFLVNPGEKLGLVGSNGAGKSTLLKTIAGEASVDKGNISKPKDFNIGYLPQELPLHDGRTVWEEAETSLGEIKQLQAAIDDINHQLASREDYESDSYLKLIEDLNFNTERFNLIGGYTYHADLEKILQGLGFKAEDFHRQTQEFSGGWRMRIELAKLLLAKHDVLLLDEPTNHLDINSIIWLENFLKDYEGAIVMVSHDRTFLDNITKRTVEIVNGKVYDYPVPYSRFVSLREERRQLQMQEQKNQEKEIKHTEELIEKFRYKASKAAFAQNLIKKLDKMERIEIDDDDSRKINFRFPPAPRSGKVVVKAEKLGKNYGEKKIFGGVNLEVIRGERIAFVGQNGQGKSTLVKIIADNLKHEGHLDLGHNVTFGYYAQEQAKTLDGNKTLLQTIEDAAPEDLRKKARDYLGAFLFSGEDVDKKVKVLSGGEKGRLALCKLLLFPHNLLIMDEPTNHLDLKSKDMLKNALLQYDGTLVVVSHDRHFLQGLADKIFEFKDGQVKEFLGNIDEYLEARKLDDFRQLEKSKEADKVAKQNEPKEKTGLSYKERKQLDKDLRKAEKQVEDLEGSIEALESELEQIDTQLHDPEKFKELSKDADFYAKYEARKKDLEKMMKDWEKAQEEFHQLEQKKAELDN</sequence>
<dbReference type="InterPro" id="IPR003439">
    <property type="entry name" value="ABC_transporter-like_ATP-bd"/>
</dbReference>
<dbReference type="InterPro" id="IPR003593">
    <property type="entry name" value="AAA+_ATPase"/>
</dbReference>
<dbReference type="PROSITE" id="PS50893">
    <property type="entry name" value="ABC_TRANSPORTER_2"/>
    <property type="match status" value="2"/>
</dbReference>
<dbReference type="InterPro" id="IPR027417">
    <property type="entry name" value="P-loop_NTPase"/>
</dbReference>
<dbReference type="PROSITE" id="PS00211">
    <property type="entry name" value="ABC_TRANSPORTER_1"/>
    <property type="match status" value="1"/>
</dbReference>
<evidence type="ECO:0000256" key="4">
    <source>
        <dbReference type="ARBA" id="ARBA00061551"/>
    </source>
</evidence>
<dbReference type="CDD" id="cd03221">
    <property type="entry name" value="ABCF_EF-3"/>
    <property type="match status" value="2"/>
</dbReference>
<evidence type="ECO:0000313" key="9">
    <source>
        <dbReference type="EMBL" id="QNR25401.1"/>
    </source>
</evidence>
<keyword evidence="6" id="KW-0175">Coiled coil</keyword>
<dbReference type="FunFam" id="3.40.50.300:FF:000070">
    <property type="entry name" value="Putative ABC transporter ATP-binding component"/>
    <property type="match status" value="1"/>
</dbReference>
<dbReference type="InterPro" id="IPR037118">
    <property type="entry name" value="Val-tRNA_synth_C_sf"/>
</dbReference>
<dbReference type="SMART" id="SM00382">
    <property type="entry name" value="AAA"/>
    <property type="match status" value="2"/>
</dbReference>
<dbReference type="PANTHER" id="PTHR42855:SF2">
    <property type="entry name" value="DRUG RESISTANCE ABC TRANSPORTER,ATP-BINDING PROTEIN"/>
    <property type="match status" value="1"/>
</dbReference>
<evidence type="ECO:0000259" key="8">
    <source>
        <dbReference type="PROSITE" id="PS50893"/>
    </source>
</evidence>
<proteinExistence type="inferred from homology"/>
<evidence type="ECO:0000256" key="1">
    <source>
        <dbReference type="ARBA" id="ARBA00022737"/>
    </source>
</evidence>
<dbReference type="RefSeq" id="WP_210759929.1">
    <property type="nucleotide sequence ID" value="NZ_CP060139.1"/>
</dbReference>
<keyword evidence="2" id="KW-0547">Nucleotide-binding</keyword>
<feature type="domain" description="ABC transporter" evidence="8">
    <location>
        <begin position="2"/>
        <end position="260"/>
    </location>
</feature>
<accession>A0A7H0VI53</accession>
<dbReference type="FunFam" id="3.40.50.300:FF:000011">
    <property type="entry name" value="Putative ABC transporter ATP-binding component"/>
    <property type="match status" value="1"/>
</dbReference>
<reference evidence="9 10" key="1">
    <citation type="submission" date="2020-08" db="EMBL/GenBank/DDBJ databases">
        <title>Croceimicrobium hydrocarbonivorans gen. nov., sp. nov., a novel marine bacterium isolated from a bacterial consortium that degrades polyethylene terephthalate.</title>
        <authorList>
            <person name="Liu R."/>
        </authorList>
    </citation>
    <scope>NUCLEOTIDE SEQUENCE [LARGE SCALE GENOMIC DNA]</scope>
    <source>
        <strain evidence="9 10">A20-9</strain>
    </source>
</reference>